<reference evidence="2" key="1">
    <citation type="journal article" date="2023" name="Front. Plant Sci.">
        <title>Chromosomal-level genome assembly of Melastoma candidum provides insights into trichome evolution.</title>
        <authorList>
            <person name="Zhong Y."/>
            <person name="Wu W."/>
            <person name="Sun C."/>
            <person name="Zou P."/>
            <person name="Liu Y."/>
            <person name="Dai S."/>
            <person name="Zhou R."/>
        </authorList>
    </citation>
    <scope>NUCLEOTIDE SEQUENCE [LARGE SCALE GENOMIC DNA]</scope>
</reference>
<evidence type="ECO:0000313" key="1">
    <source>
        <dbReference type="EMBL" id="KAI4321055.1"/>
    </source>
</evidence>
<dbReference type="EMBL" id="CM042889">
    <property type="protein sequence ID" value="KAI4321055.1"/>
    <property type="molecule type" value="Genomic_DNA"/>
</dbReference>
<organism evidence="1 2">
    <name type="scientific">Melastoma candidum</name>
    <dbReference type="NCBI Taxonomy" id="119954"/>
    <lineage>
        <taxon>Eukaryota</taxon>
        <taxon>Viridiplantae</taxon>
        <taxon>Streptophyta</taxon>
        <taxon>Embryophyta</taxon>
        <taxon>Tracheophyta</taxon>
        <taxon>Spermatophyta</taxon>
        <taxon>Magnoliopsida</taxon>
        <taxon>eudicotyledons</taxon>
        <taxon>Gunneridae</taxon>
        <taxon>Pentapetalae</taxon>
        <taxon>rosids</taxon>
        <taxon>malvids</taxon>
        <taxon>Myrtales</taxon>
        <taxon>Melastomataceae</taxon>
        <taxon>Melastomatoideae</taxon>
        <taxon>Melastomateae</taxon>
        <taxon>Melastoma</taxon>
    </lineage>
</organism>
<proteinExistence type="predicted"/>
<sequence>MKRPISPTKPDPSKRPCRPAGEDNQAEPEFGRLDENILFEVLKHVDAKTLARCACVSKTWNRTSQDERLWEIICTRHLRNIDCGNSQLRSVVRALGGFRRFHSMHLSLSNSKQQQGRGSGWGPLAPMMGGKPLARWGKDEVQLALSLMSIGCYEKMNSASSSSGSRGRNS</sequence>
<comment type="caution">
    <text evidence="1">The sequence shown here is derived from an EMBL/GenBank/DDBJ whole genome shotgun (WGS) entry which is preliminary data.</text>
</comment>
<gene>
    <name evidence="1" type="ORF">MLD38_034476</name>
</gene>
<dbReference type="Proteomes" id="UP001057402">
    <property type="component" value="Chromosome 10"/>
</dbReference>
<name>A0ACB9MA54_9MYRT</name>
<accession>A0ACB9MA54</accession>
<protein>
    <submittedName>
        <fullName evidence="1">Uncharacterized protein</fullName>
    </submittedName>
</protein>
<keyword evidence="2" id="KW-1185">Reference proteome</keyword>
<evidence type="ECO:0000313" key="2">
    <source>
        <dbReference type="Proteomes" id="UP001057402"/>
    </source>
</evidence>